<dbReference type="Proteomes" id="UP000054498">
    <property type="component" value="Unassembled WGS sequence"/>
</dbReference>
<dbReference type="OrthoDB" id="1740355at2759"/>
<evidence type="ECO:0000259" key="6">
    <source>
        <dbReference type="Pfam" id="PF00082"/>
    </source>
</evidence>
<proteinExistence type="inferred from homology"/>
<evidence type="ECO:0000256" key="4">
    <source>
        <dbReference type="ARBA" id="ARBA00022825"/>
    </source>
</evidence>
<keyword evidence="2" id="KW-0645">Protease</keyword>
<feature type="domain" description="MBTPS1 third" evidence="7">
    <location>
        <begin position="204"/>
        <end position="284"/>
    </location>
</feature>
<evidence type="ECO:0000313" key="8">
    <source>
        <dbReference type="EMBL" id="KIY91784.1"/>
    </source>
</evidence>
<dbReference type="Gene3D" id="3.40.50.200">
    <property type="entry name" value="Peptidase S8/S53 domain"/>
    <property type="match status" value="1"/>
</dbReference>
<dbReference type="InterPro" id="IPR023828">
    <property type="entry name" value="Peptidase_S8_Ser-AS"/>
</dbReference>
<dbReference type="Pfam" id="PF00082">
    <property type="entry name" value="Peptidase_S8"/>
    <property type="match status" value="1"/>
</dbReference>
<evidence type="ECO:0000313" key="9">
    <source>
        <dbReference type="Proteomes" id="UP000054498"/>
    </source>
</evidence>
<keyword evidence="9" id="KW-1185">Reference proteome</keyword>
<dbReference type="PROSITE" id="PS51892">
    <property type="entry name" value="SUBTILASE"/>
    <property type="match status" value="1"/>
</dbReference>
<dbReference type="PROSITE" id="PS00138">
    <property type="entry name" value="SUBTILASE_SER"/>
    <property type="match status" value="1"/>
</dbReference>
<evidence type="ECO:0000256" key="3">
    <source>
        <dbReference type="ARBA" id="ARBA00022801"/>
    </source>
</evidence>
<organism evidence="8 9">
    <name type="scientific">Monoraphidium neglectum</name>
    <dbReference type="NCBI Taxonomy" id="145388"/>
    <lineage>
        <taxon>Eukaryota</taxon>
        <taxon>Viridiplantae</taxon>
        <taxon>Chlorophyta</taxon>
        <taxon>core chlorophytes</taxon>
        <taxon>Chlorophyceae</taxon>
        <taxon>CS clade</taxon>
        <taxon>Sphaeropleales</taxon>
        <taxon>Selenastraceae</taxon>
        <taxon>Monoraphidium</taxon>
    </lineage>
</organism>
<evidence type="ECO:0000256" key="2">
    <source>
        <dbReference type="ARBA" id="ARBA00022670"/>
    </source>
</evidence>
<reference evidence="8 9" key="1">
    <citation type="journal article" date="2013" name="BMC Genomics">
        <title>Reconstruction of the lipid metabolism for the microalga Monoraphidium neglectum from its genome sequence reveals characteristics suitable for biofuel production.</title>
        <authorList>
            <person name="Bogen C."/>
            <person name="Al-Dilaimi A."/>
            <person name="Albersmeier A."/>
            <person name="Wichmann J."/>
            <person name="Grundmann M."/>
            <person name="Rupp O."/>
            <person name="Lauersen K.J."/>
            <person name="Blifernez-Klassen O."/>
            <person name="Kalinowski J."/>
            <person name="Goesmann A."/>
            <person name="Mussgnug J.H."/>
            <person name="Kruse O."/>
        </authorList>
    </citation>
    <scope>NUCLEOTIDE SEQUENCE [LARGE SCALE GENOMIC DNA]</scope>
    <source>
        <strain evidence="8 9">SAG 48.87</strain>
    </source>
</reference>
<feature type="domain" description="Peptidase S8/S53" evidence="6">
    <location>
        <begin position="17"/>
        <end position="180"/>
    </location>
</feature>
<dbReference type="GO" id="GO:0006508">
    <property type="term" value="P:proteolysis"/>
    <property type="evidence" value="ECO:0007669"/>
    <property type="project" value="UniProtKB-KW"/>
</dbReference>
<comment type="caution">
    <text evidence="5">Lacks conserved residue(s) required for the propagation of feature annotation.</text>
</comment>
<dbReference type="EMBL" id="KK106291">
    <property type="protein sequence ID" value="KIY91784.1"/>
    <property type="molecule type" value="Genomic_DNA"/>
</dbReference>
<keyword evidence="3" id="KW-0378">Hydrolase</keyword>
<keyword evidence="4" id="KW-0720">Serine protease</keyword>
<accession>A0A0D2LID2</accession>
<evidence type="ECO:0000256" key="1">
    <source>
        <dbReference type="ARBA" id="ARBA00011073"/>
    </source>
</evidence>
<dbReference type="GO" id="GO:0004252">
    <property type="term" value="F:serine-type endopeptidase activity"/>
    <property type="evidence" value="ECO:0007669"/>
    <property type="project" value="InterPro"/>
</dbReference>
<dbReference type="RefSeq" id="XP_013890804.1">
    <property type="nucleotide sequence ID" value="XM_014035350.1"/>
</dbReference>
<dbReference type="KEGG" id="mng:MNEG_16179"/>
<name>A0A0D2LID2_9CHLO</name>
<dbReference type="AlphaFoldDB" id="A0A0D2LID2"/>
<protein>
    <submittedName>
        <fullName evidence="8">Uncharacterized protein</fullName>
    </submittedName>
</protein>
<dbReference type="SUPFAM" id="SSF52743">
    <property type="entry name" value="Subtilisin-like"/>
    <property type="match status" value="1"/>
</dbReference>
<dbReference type="PANTHER" id="PTHR43806:SF7">
    <property type="entry name" value="MEMBRANE-BOUND TRANSCRIPTION FACTOR SITE-1 PROTEASE"/>
    <property type="match status" value="1"/>
</dbReference>
<dbReference type="InterPro" id="IPR057060">
    <property type="entry name" value="MBTPS1_3rd"/>
</dbReference>
<dbReference type="InterPro" id="IPR000209">
    <property type="entry name" value="Peptidase_S8/S53_dom"/>
</dbReference>
<gene>
    <name evidence="8" type="ORF">MNEG_16179</name>
</gene>
<evidence type="ECO:0000259" key="7">
    <source>
        <dbReference type="Pfam" id="PF23094"/>
    </source>
</evidence>
<dbReference type="InterPro" id="IPR036852">
    <property type="entry name" value="Peptidase_S8/S53_dom_sf"/>
</dbReference>
<comment type="similarity">
    <text evidence="1 5">Belongs to the peptidase S8 family.</text>
</comment>
<dbReference type="Pfam" id="PF23094">
    <property type="entry name" value="MBTPS1_3rd"/>
    <property type="match status" value="1"/>
</dbReference>
<evidence type="ECO:0000256" key="5">
    <source>
        <dbReference type="PROSITE-ProRule" id="PRU01240"/>
    </source>
</evidence>
<dbReference type="PANTHER" id="PTHR43806">
    <property type="entry name" value="PEPTIDASE S8"/>
    <property type="match status" value="1"/>
</dbReference>
<dbReference type="InterPro" id="IPR050131">
    <property type="entry name" value="Peptidase_S8_subtilisin-like"/>
</dbReference>
<sequence>MCKFLSGPDYLDAPFVDKVQEVTASGILMVSAIGNDGPLWGTLNNPADNADVIGVGGIDNGGDIAEFSSRGMTTHELPVGTGRVKPDIMAYAKDVHGSKIQFAGARAGLGPGRATVVLRPGGCRTLSGTSVASPVVAGCVALLASTVPAATRWTTLNPASMKQALIEGADRLPNLNIMEQGNGRINLAKAEAVLADYTPRASLSPTTLDFTDCPYMWPYCRQPVYAFGLPLAFNATVLNGMGATGRFLGEPEFQPGDEGGRQLLVSFTKSDVLWPWSGFLGVYIE</sequence>
<dbReference type="GO" id="GO:0005794">
    <property type="term" value="C:Golgi apparatus"/>
    <property type="evidence" value="ECO:0007669"/>
    <property type="project" value="TreeGrafter"/>
</dbReference>
<dbReference type="GeneID" id="25733913"/>